<dbReference type="GO" id="GO:0070509">
    <property type="term" value="P:calcium ion import"/>
    <property type="evidence" value="ECO:0007669"/>
    <property type="project" value="Ensembl"/>
</dbReference>
<keyword evidence="18 25" id="KW-0472">Membrane</keyword>
<dbReference type="GO" id="GO:0005262">
    <property type="term" value="F:calcium channel activity"/>
    <property type="evidence" value="ECO:0007669"/>
    <property type="project" value="TreeGrafter"/>
</dbReference>
<dbReference type="OMA" id="RLWAWIT"/>
<dbReference type="FunCoup" id="A0A6P3FJQ6">
    <property type="interactions" value="6"/>
</dbReference>
<evidence type="ECO:0000256" key="18">
    <source>
        <dbReference type="ARBA" id="ARBA00023136"/>
    </source>
</evidence>
<feature type="transmembrane region" description="Helical" evidence="25">
    <location>
        <begin position="403"/>
        <end position="425"/>
    </location>
</feature>
<keyword evidence="10 26" id="KW-0732">Signal</keyword>
<keyword evidence="7" id="KW-0109">Calcium transport</keyword>
<dbReference type="NCBIfam" id="TIGR00367">
    <property type="entry name" value="calcium/sodium antiporter"/>
    <property type="match status" value="1"/>
</dbReference>
<keyword evidence="8" id="KW-0716">Sensory transduction</keyword>
<keyword evidence="5" id="KW-0050">Antiport</keyword>
<feature type="transmembrane region" description="Helical" evidence="25">
    <location>
        <begin position="467"/>
        <end position="485"/>
    </location>
</feature>
<feature type="transmembrane region" description="Helical" evidence="25">
    <location>
        <begin position="437"/>
        <end position="455"/>
    </location>
</feature>
<dbReference type="RefSeq" id="XP_004639075.1">
    <property type="nucleotide sequence ID" value="XM_004639018.2"/>
</dbReference>
<feature type="domain" description="Sodium/calcium exchanger membrane region" evidence="27">
    <location>
        <begin position="74"/>
        <end position="215"/>
    </location>
</feature>
<keyword evidence="28" id="KW-1185">Reference proteome</keyword>
<evidence type="ECO:0000313" key="29">
    <source>
        <dbReference type="RefSeq" id="XP_004639075.1"/>
    </source>
</evidence>
<evidence type="ECO:0000256" key="1">
    <source>
        <dbReference type="ARBA" id="ARBA00004166"/>
    </source>
</evidence>
<evidence type="ECO:0000256" key="10">
    <source>
        <dbReference type="ARBA" id="ARBA00022729"/>
    </source>
</evidence>
<feature type="domain" description="Sodium/calcium exchanger membrane region" evidence="27">
    <location>
        <begin position="334"/>
        <end position="482"/>
    </location>
</feature>
<dbReference type="InterPro" id="IPR004837">
    <property type="entry name" value="NaCa_Exmemb"/>
</dbReference>
<comment type="subcellular location">
    <subcellularLocation>
        <location evidence="1">Golgi apparatus</location>
        <location evidence="1">trans-Golgi network membrane</location>
        <topology evidence="1">Multi-pass membrane protein</topology>
    </subcellularLocation>
    <subcellularLocation>
        <location evidence="2">Melanosome</location>
    </subcellularLocation>
</comment>
<dbReference type="InterPro" id="IPR004481">
    <property type="entry name" value="K/Na/Ca-exchanger"/>
</dbReference>
<feature type="transmembrane region" description="Helical" evidence="25">
    <location>
        <begin position="67"/>
        <end position="87"/>
    </location>
</feature>
<evidence type="ECO:0000256" key="8">
    <source>
        <dbReference type="ARBA" id="ARBA00022606"/>
    </source>
</evidence>
<dbReference type="PANTHER" id="PTHR10846:SF61">
    <property type="entry name" value="SODIUM_POTASSIUM_CALCIUM EXCHANGER 5"/>
    <property type="match status" value="1"/>
</dbReference>
<comment type="function">
    <text evidence="21">Calcium, potassium:sodium antiporter that transports 1 Ca(2+) and 1 K(+) to the melanosome in exchange for 4 cytoplasmic Na(+). Involved in pigmentation, possibly by participating in ion transport in melanosomes. Predominant sodium-calcium exchanger in melanocytes.</text>
</comment>
<evidence type="ECO:0000256" key="5">
    <source>
        <dbReference type="ARBA" id="ARBA00022449"/>
    </source>
</evidence>
<dbReference type="GO" id="GO:0030318">
    <property type="term" value="P:melanocyte differentiation"/>
    <property type="evidence" value="ECO:0007669"/>
    <property type="project" value="TreeGrafter"/>
</dbReference>
<evidence type="ECO:0000256" key="9">
    <source>
        <dbReference type="ARBA" id="ARBA00022692"/>
    </source>
</evidence>
<feature type="chain" id="PRO_5028394256" description="Sodium/potassium/calcium exchanger 5" evidence="26">
    <location>
        <begin position="25"/>
        <end position="500"/>
    </location>
</feature>
<keyword evidence="11" id="KW-0106">Calcium</keyword>
<evidence type="ECO:0000256" key="13">
    <source>
        <dbReference type="ARBA" id="ARBA00022958"/>
    </source>
</evidence>
<keyword evidence="16" id="KW-0915">Sodium</keyword>
<evidence type="ECO:0000256" key="3">
    <source>
        <dbReference type="ARBA" id="ARBA00005364"/>
    </source>
</evidence>
<evidence type="ECO:0000256" key="25">
    <source>
        <dbReference type="SAM" id="Phobius"/>
    </source>
</evidence>
<dbReference type="GO" id="GO:0015293">
    <property type="term" value="F:symporter activity"/>
    <property type="evidence" value="ECO:0007669"/>
    <property type="project" value="UniProtKB-KW"/>
</dbReference>
<accession>A0A6P3FJQ6</accession>
<dbReference type="Proteomes" id="UP000515203">
    <property type="component" value="Unplaced"/>
</dbReference>
<evidence type="ECO:0000256" key="11">
    <source>
        <dbReference type="ARBA" id="ARBA00022837"/>
    </source>
</evidence>
<dbReference type="InParanoid" id="A0A6P3FJQ6"/>
<feature type="transmembrane region" description="Helical" evidence="25">
    <location>
        <begin position="137"/>
        <end position="160"/>
    </location>
</feature>
<evidence type="ECO:0000256" key="12">
    <source>
        <dbReference type="ARBA" id="ARBA00022847"/>
    </source>
</evidence>
<dbReference type="GO" id="GO:0006874">
    <property type="term" value="P:intracellular calcium ion homeostasis"/>
    <property type="evidence" value="ECO:0007669"/>
    <property type="project" value="TreeGrafter"/>
</dbReference>
<feature type="transmembrane region" description="Helical" evidence="25">
    <location>
        <begin position="369"/>
        <end position="391"/>
    </location>
</feature>
<dbReference type="GeneID" id="101578944"/>
<organism evidence="28 29">
    <name type="scientific">Octodon degus</name>
    <name type="common">Degu</name>
    <name type="synonym">Sciurus degus</name>
    <dbReference type="NCBI Taxonomy" id="10160"/>
    <lineage>
        <taxon>Eukaryota</taxon>
        <taxon>Metazoa</taxon>
        <taxon>Chordata</taxon>
        <taxon>Craniata</taxon>
        <taxon>Vertebrata</taxon>
        <taxon>Euteleostomi</taxon>
        <taxon>Mammalia</taxon>
        <taxon>Eutheria</taxon>
        <taxon>Euarchontoglires</taxon>
        <taxon>Glires</taxon>
        <taxon>Rodentia</taxon>
        <taxon>Hystricomorpha</taxon>
        <taxon>Octodontidae</taxon>
        <taxon>Octodon</taxon>
    </lineage>
</organism>
<dbReference type="GO" id="GO:0042470">
    <property type="term" value="C:melanosome"/>
    <property type="evidence" value="ECO:0007669"/>
    <property type="project" value="UniProtKB-SubCell"/>
</dbReference>
<gene>
    <name evidence="29" type="primary">Slc24a5</name>
</gene>
<keyword evidence="15" id="KW-0333">Golgi apparatus</keyword>
<evidence type="ECO:0000313" key="28">
    <source>
        <dbReference type="Proteomes" id="UP000515203"/>
    </source>
</evidence>
<evidence type="ECO:0000259" key="27">
    <source>
        <dbReference type="Pfam" id="PF01699"/>
    </source>
</evidence>
<dbReference type="PANTHER" id="PTHR10846">
    <property type="entry name" value="SODIUM/POTASSIUM/CALCIUM EXCHANGER"/>
    <property type="match status" value="1"/>
</dbReference>
<dbReference type="GO" id="GO:0005802">
    <property type="term" value="C:trans-Golgi network"/>
    <property type="evidence" value="ECO:0007669"/>
    <property type="project" value="Ensembl"/>
</dbReference>
<sequence>MQRNRGPAWARRVLLLSILGAVGPLASPGASLPRRLPRATGNGTQCALSPSSDFPEGFFTPQERADGGIVICILLILYMFLAVAVVCDEYFLPSLEMISETLGLSQDVAGATFMAAGSSAPELVTAFLGVFITKGDIGISTILGSAIYNLLGICAACGLLSNVASPLSCWPLLRDCAAYAVSAAAVFAVIFDNQVYWYEGSLLLLIYGLYVLVLCFDIKIQQYILRNCSPCCGRLARAMEERGEQALAGWEEEGQPLARRQSRTDSGIFHEDSGYSQLSIGLHGLGQVSEDPPSVFHMPEADFKRIFWVLSLPIITLLFLTTPDCRRKFWKNYYMITFLMSALWISAFTYILVWMVTVTGETLQIPDTVMGLTLLAAGTSIPDTVASVLVARRGKGDMAMANVVGSNVFDMLCLGLPWLMHAALVGMSAPAAVHSGGLAYVTVSLGISILFLFLAVHFNGWKLDRKLGGACLLLYVVLATLSVLYELGIVGNNKIKGCGD</sequence>
<comment type="catalytic activity">
    <reaction evidence="20">
        <text>Ca(2+)(out) + K(+)(out) + 4 Na(+)(in) = Ca(2+)(in) + K(+)(in) + 4 Na(+)(out)</text>
        <dbReference type="Rhea" id="RHEA:69967"/>
        <dbReference type="ChEBI" id="CHEBI:29101"/>
        <dbReference type="ChEBI" id="CHEBI:29103"/>
        <dbReference type="ChEBI" id="CHEBI:29108"/>
    </reaction>
</comment>
<feature type="transmembrane region" description="Helical" evidence="25">
    <location>
        <begin position="197"/>
        <end position="216"/>
    </location>
</feature>
<keyword evidence="4" id="KW-0813">Transport</keyword>
<evidence type="ECO:0000256" key="16">
    <source>
        <dbReference type="ARBA" id="ARBA00023053"/>
    </source>
</evidence>
<dbReference type="CTD" id="283652"/>
<keyword evidence="6" id="KW-0633">Potassium transport</keyword>
<evidence type="ECO:0000256" key="17">
    <source>
        <dbReference type="ARBA" id="ARBA00023065"/>
    </source>
</evidence>
<dbReference type="GO" id="GO:0048022">
    <property type="term" value="P:negative regulation of melanin biosynthetic process"/>
    <property type="evidence" value="ECO:0007669"/>
    <property type="project" value="Ensembl"/>
</dbReference>
<evidence type="ECO:0000256" key="23">
    <source>
        <dbReference type="ARBA" id="ARBA00081356"/>
    </source>
</evidence>
<dbReference type="OrthoDB" id="2127281at2759"/>
<dbReference type="GO" id="GO:0008273">
    <property type="term" value="F:calcium, potassium:sodium antiporter activity"/>
    <property type="evidence" value="ECO:0007669"/>
    <property type="project" value="Ensembl"/>
</dbReference>
<evidence type="ECO:0000256" key="7">
    <source>
        <dbReference type="ARBA" id="ARBA00022568"/>
    </source>
</evidence>
<dbReference type="FunFam" id="1.20.1420.30:FF:000009">
    <property type="entry name" value="sodium/potassium/calcium exchanger 5 isoform X2"/>
    <property type="match status" value="1"/>
</dbReference>
<proteinExistence type="inferred from homology"/>
<evidence type="ECO:0000256" key="22">
    <source>
        <dbReference type="ARBA" id="ARBA00069887"/>
    </source>
</evidence>
<keyword evidence="19" id="KW-0739">Sodium transport</keyword>
<dbReference type="FunFam" id="1.20.1420.30:FF:000015">
    <property type="entry name" value="sodium/potassium/calcium exchanger 5 isoform X2"/>
    <property type="match status" value="1"/>
</dbReference>
<dbReference type="AlphaFoldDB" id="A0A6P3FJQ6"/>
<evidence type="ECO:0000256" key="19">
    <source>
        <dbReference type="ARBA" id="ARBA00023201"/>
    </source>
</evidence>
<evidence type="ECO:0000256" key="24">
    <source>
        <dbReference type="ARBA" id="ARBA00082809"/>
    </source>
</evidence>
<keyword evidence="14 25" id="KW-1133">Transmembrane helix</keyword>
<keyword evidence="17" id="KW-0406">Ion transport</keyword>
<feature type="signal peptide" evidence="26">
    <location>
        <begin position="1"/>
        <end position="24"/>
    </location>
</feature>
<keyword evidence="12" id="KW-0769">Symport</keyword>
<feature type="transmembrane region" description="Helical" evidence="25">
    <location>
        <begin position="333"/>
        <end position="357"/>
    </location>
</feature>
<evidence type="ECO:0000256" key="20">
    <source>
        <dbReference type="ARBA" id="ARBA00033627"/>
    </source>
</evidence>
<evidence type="ECO:0000256" key="15">
    <source>
        <dbReference type="ARBA" id="ARBA00023034"/>
    </source>
</evidence>
<dbReference type="Pfam" id="PF01699">
    <property type="entry name" value="Na_Ca_ex"/>
    <property type="match status" value="2"/>
</dbReference>
<dbReference type="InterPro" id="IPR044880">
    <property type="entry name" value="NCX_ion-bd_dom_sf"/>
</dbReference>
<reference evidence="29" key="1">
    <citation type="submission" date="2025-08" db="UniProtKB">
        <authorList>
            <consortium name="RefSeq"/>
        </authorList>
    </citation>
    <scope>IDENTIFICATION</scope>
</reference>
<dbReference type="GO" id="GO:0016020">
    <property type="term" value="C:membrane"/>
    <property type="evidence" value="ECO:0007669"/>
    <property type="project" value="InterPro"/>
</dbReference>
<name>A0A6P3FJQ6_OCTDE</name>
<keyword evidence="9 25" id="KW-0812">Transmembrane</keyword>
<evidence type="ECO:0000256" key="21">
    <source>
        <dbReference type="ARBA" id="ARBA00058187"/>
    </source>
</evidence>
<evidence type="ECO:0000256" key="26">
    <source>
        <dbReference type="SAM" id="SignalP"/>
    </source>
</evidence>
<evidence type="ECO:0000256" key="6">
    <source>
        <dbReference type="ARBA" id="ARBA00022538"/>
    </source>
</evidence>
<evidence type="ECO:0000256" key="2">
    <source>
        <dbReference type="ARBA" id="ARBA00004223"/>
    </source>
</evidence>
<evidence type="ECO:0000256" key="14">
    <source>
        <dbReference type="ARBA" id="ARBA00022989"/>
    </source>
</evidence>
<dbReference type="GO" id="GO:0042438">
    <property type="term" value="P:melanin biosynthetic process"/>
    <property type="evidence" value="ECO:0007669"/>
    <property type="project" value="Ensembl"/>
</dbReference>
<dbReference type="Gene3D" id="1.20.1420.30">
    <property type="entry name" value="NCX, central ion-binding region"/>
    <property type="match status" value="2"/>
</dbReference>
<comment type="similarity">
    <text evidence="3">Belongs to the Ca(2+):cation antiporter (CaCA) (TC 2.A.19) family. SLC24A subfamily.</text>
</comment>
<evidence type="ECO:0000256" key="4">
    <source>
        <dbReference type="ARBA" id="ARBA00022448"/>
    </source>
</evidence>
<keyword evidence="13" id="KW-0630">Potassium</keyword>
<protein>
    <recommendedName>
        <fullName evidence="22">Sodium/potassium/calcium exchanger 5</fullName>
    </recommendedName>
    <alternativeName>
        <fullName evidence="23">Na(+)/K(+)/Ca(2+)-exchange protein 5</fullName>
    </alternativeName>
    <alternativeName>
        <fullName evidence="24">Solute carrier family 24 member 5</fullName>
    </alternativeName>
</protein>